<organism evidence="2 3">
    <name type="scientific">Liparis tanakae</name>
    <name type="common">Tanaka's snailfish</name>
    <dbReference type="NCBI Taxonomy" id="230148"/>
    <lineage>
        <taxon>Eukaryota</taxon>
        <taxon>Metazoa</taxon>
        <taxon>Chordata</taxon>
        <taxon>Craniata</taxon>
        <taxon>Vertebrata</taxon>
        <taxon>Euteleostomi</taxon>
        <taxon>Actinopterygii</taxon>
        <taxon>Neopterygii</taxon>
        <taxon>Teleostei</taxon>
        <taxon>Neoteleostei</taxon>
        <taxon>Acanthomorphata</taxon>
        <taxon>Eupercaria</taxon>
        <taxon>Perciformes</taxon>
        <taxon>Cottioidei</taxon>
        <taxon>Cottales</taxon>
        <taxon>Liparidae</taxon>
        <taxon>Liparis</taxon>
    </lineage>
</organism>
<name>A0A4Z2HLT4_9TELE</name>
<dbReference type="EMBL" id="SRLO01000230">
    <property type="protein sequence ID" value="TNN65752.1"/>
    <property type="molecule type" value="Genomic_DNA"/>
</dbReference>
<dbReference type="Proteomes" id="UP000314294">
    <property type="component" value="Unassembled WGS sequence"/>
</dbReference>
<evidence type="ECO:0000313" key="2">
    <source>
        <dbReference type="EMBL" id="TNN65752.1"/>
    </source>
</evidence>
<evidence type="ECO:0000313" key="3">
    <source>
        <dbReference type="Proteomes" id="UP000314294"/>
    </source>
</evidence>
<protein>
    <submittedName>
        <fullName evidence="2">Uncharacterized protein</fullName>
    </submittedName>
</protein>
<dbReference type="AlphaFoldDB" id="A0A4Z2HLT4"/>
<evidence type="ECO:0000256" key="1">
    <source>
        <dbReference type="SAM" id="MobiDB-lite"/>
    </source>
</evidence>
<reference evidence="2 3" key="1">
    <citation type="submission" date="2019-03" db="EMBL/GenBank/DDBJ databases">
        <title>First draft genome of Liparis tanakae, snailfish: a comprehensive survey of snailfish specific genes.</title>
        <authorList>
            <person name="Kim W."/>
            <person name="Song I."/>
            <person name="Jeong J.-H."/>
            <person name="Kim D."/>
            <person name="Kim S."/>
            <person name="Ryu S."/>
            <person name="Song J.Y."/>
            <person name="Lee S.K."/>
        </authorList>
    </citation>
    <scope>NUCLEOTIDE SEQUENCE [LARGE SCALE GENOMIC DNA]</scope>
    <source>
        <tissue evidence="2">Muscle</tissue>
    </source>
</reference>
<keyword evidence="3" id="KW-1185">Reference proteome</keyword>
<sequence>MATGGSSKITISHSKNEEEEAEVSKELILWPQDSMFVHRASRNHRGDVVVSIERVQLDTKTHSVDGQQLYAAIQDTMRKGYGLKHRS</sequence>
<comment type="caution">
    <text evidence="2">The sequence shown here is derived from an EMBL/GenBank/DDBJ whole genome shotgun (WGS) entry which is preliminary data.</text>
</comment>
<proteinExistence type="predicted"/>
<gene>
    <name evidence="2" type="ORF">EYF80_024045</name>
</gene>
<accession>A0A4Z2HLT4</accession>
<feature type="compositionally biased region" description="Polar residues" evidence="1">
    <location>
        <begin position="1"/>
        <end position="13"/>
    </location>
</feature>
<feature type="region of interest" description="Disordered" evidence="1">
    <location>
        <begin position="1"/>
        <end position="21"/>
    </location>
</feature>